<accession>A0A6A4NHE5</accession>
<dbReference type="InterPro" id="IPR024867">
    <property type="entry name" value="NFRKB"/>
</dbReference>
<keyword evidence="5" id="KW-1185">Reference proteome</keyword>
<evidence type="ECO:0000259" key="3">
    <source>
        <dbReference type="PROSITE" id="PS51916"/>
    </source>
</evidence>
<reference evidence="5" key="1">
    <citation type="journal article" date="2020" name="Nat. Commun.">
        <title>Genome sequence of the cluster root forming white lupin.</title>
        <authorList>
            <person name="Hufnagel B."/>
            <person name="Marques A."/>
            <person name="Soriano A."/>
            <person name="Marques L."/>
            <person name="Divol F."/>
            <person name="Doumas P."/>
            <person name="Sallet E."/>
            <person name="Mancinotti D."/>
            <person name="Carrere S."/>
            <person name="Marande W."/>
            <person name="Arribat S."/>
            <person name="Keller J."/>
            <person name="Huneau C."/>
            <person name="Blein T."/>
            <person name="Aime D."/>
            <person name="Laguerre M."/>
            <person name="Taylor J."/>
            <person name="Schubert V."/>
            <person name="Nelson M."/>
            <person name="Geu-Flores F."/>
            <person name="Crespi M."/>
            <person name="Gallardo-Guerrero K."/>
            <person name="Delaux P.-M."/>
            <person name="Salse J."/>
            <person name="Berges H."/>
            <person name="Guyot R."/>
            <person name="Gouzy J."/>
            <person name="Peret B."/>
        </authorList>
    </citation>
    <scope>NUCLEOTIDE SEQUENCE [LARGE SCALE GENOMIC DNA]</scope>
    <source>
        <strain evidence="5">cv. Amiga</strain>
    </source>
</reference>
<dbReference type="PANTHER" id="PTHR13052:SF2">
    <property type="entry name" value="NUCLEAR FACTOR KAPPA-B-BINDING PROTEIN"/>
    <property type="match status" value="1"/>
</dbReference>
<evidence type="ECO:0000256" key="1">
    <source>
        <dbReference type="ARBA" id="ARBA00004123"/>
    </source>
</evidence>
<dbReference type="PROSITE" id="PS51916">
    <property type="entry name" value="DEUBAD"/>
    <property type="match status" value="1"/>
</dbReference>
<keyword evidence="2" id="KW-0539">Nucleus</keyword>
<evidence type="ECO:0000313" key="5">
    <source>
        <dbReference type="Proteomes" id="UP000447434"/>
    </source>
</evidence>
<dbReference type="GO" id="GO:0031011">
    <property type="term" value="C:Ino80 complex"/>
    <property type="evidence" value="ECO:0007669"/>
    <property type="project" value="InterPro"/>
</dbReference>
<name>A0A6A4NHE5_LUPAL</name>
<gene>
    <name evidence="4" type="ORF">Lalb_Chr22g0359841</name>
</gene>
<comment type="subcellular location">
    <subcellularLocation>
        <location evidence="1">Nucleus</location>
    </subcellularLocation>
</comment>
<feature type="domain" description="DEUBAD" evidence="3">
    <location>
        <begin position="90"/>
        <end position="201"/>
    </location>
</feature>
<dbReference type="PANTHER" id="PTHR13052">
    <property type="entry name" value="NFRKB-RELATED"/>
    <property type="match status" value="1"/>
</dbReference>
<dbReference type="Proteomes" id="UP000447434">
    <property type="component" value="Chromosome 22"/>
</dbReference>
<dbReference type="AlphaFoldDB" id="A0A6A4NHE5"/>
<dbReference type="EMBL" id="WOCE01000022">
    <property type="protein sequence ID" value="KAE9588840.1"/>
    <property type="molecule type" value="Genomic_DNA"/>
</dbReference>
<organism evidence="4 5">
    <name type="scientific">Lupinus albus</name>
    <name type="common">White lupine</name>
    <name type="synonym">Lupinus termis</name>
    <dbReference type="NCBI Taxonomy" id="3870"/>
    <lineage>
        <taxon>Eukaryota</taxon>
        <taxon>Viridiplantae</taxon>
        <taxon>Streptophyta</taxon>
        <taxon>Embryophyta</taxon>
        <taxon>Tracheophyta</taxon>
        <taxon>Spermatophyta</taxon>
        <taxon>Magnoliopsida</taxon>
        <taxon>eudicotyledons</taxon>
        <taxon>Gunneridae</taxon>
        <taxon>Pentapetalae</taxon>
        <taxon>rosids</taxon>
        <taxon>fabids</taxon>
        <taxon>Fabales</taxon>
        <taxon>Fabaceae</taxon>
        <taxon>Papilionoideae</taxon>
        <taxon>50 kb inversion clade</taxon>
        <taxon>genistoids sensu lato</taxon>
        <taxon>core genistoids</taxon>
        <taxon>Genisteae</taxon>
        <taxon>Lupinus</taxon>
    </lineage>
</organism>
<dbReference type="OrthoDB" id="70874at2759"/>
<comment type="caution">
    <text evidence="4">The sequence shown here is derived from an EMBL/GenBank/DDBJ whole genome shotgun (WGS) entry which is preliminary data.</text>
</comment>
<sequence length="287" mass="33277">MAADQRRKRLNGASMVVYGSLEEHRNKRKNLGPVWNDLTIKSHVSLEWDGNQKRVVAKREQIGISWRQMRPLANFVPNGHKILADVFIVPQEIFGLDNLVDILSYEVWNTHLSEEEKNIVMQFLPSDLEPNQCVEELLSGDNFHFGNPFLKWGASLCSGEHHPDMIVKQEQHLKSDKRTYYSLLLNYHNDMVGFLIKLKERWESCEDPGQEIGQKIWRLAIGKLFFHCNLHTHITLLHTCKILCKKKHMTYSIFLCFVPYFTRRMPSLVSASNSCIGSSALWEKANL</sequence>
<evidence type="ECO:0000256" key="2">
    <source>
        <dbReference type="ARBA" id="ARBA00023242"/>
    </source>
</evidence>
<proteinExistence type="predicted"/>
<dbReference type="InterPro" id="IPR044867">
    <property type="entry name" value="DEUBAD_dom"/>
</dbReference>
<evidence type="ECO:0000313" key="4">
    <source>
        <dbReference type="EMBL" id="KAE9588840.1"/>
    </source>
</evidence>
<protein>
    <submittedName>
        <fullName evidence="4">Putative nuclear factor related to kappa-B-binding protein</fullName>
    </submittedName>
</protein>
<dbReference type="CDD" id="cd21865">
    <property type="entry name" value="DEUBAD_NFRKB"/>
    <property type="match status" value="1"/>
</dbReference>